<dbReference type="Gene3D" id="1.10.20.140">
    <property type="match status" value="1"/>
</dbReference>
<dbReference type="InterPro" id="IPR018022">
    <property type="entry name" value="IPT"/>
</dbReference>
<evidence type="ECO:0000313" key="14">
    <source>
        <dbReference type="EMBL" id="HJB30316.1"/>
    </source>
</evidence>
<comment type="cofactor">
    <cofactor evidence="1 10">
        <name>Mg(2+)</name>
        <dbReference type="ChEBI" id="CHEBI:18420"/>
    </cofactor>
</comment>
<keyword evidence="5 10" id="KW-0819">tRNA processing</keyword>
<feature type="binding site" evidence="10">
    <location>
        <begin position="12"/>
        <end position="17"/>
    </location>
    <ligand>
        <name>substrate</name>
    </ligand>
</feature>
<proteinExistence type="inferred from homology"/>
<comment type="function">
    <text evidence="2 10 12">Catalyzes the transfer of a dimethylallyl group onto the adenine at position 37 in tRNAs that read codons beginning with uridine, leading to the formation of N6-(dimethylallyl)adenosine (i(6)A).</text>
</comment>
<evidence type="ECO:0000256" key="10">
    <source>
        <dbReference type="HAMAP-Rule" id="MF_00185"/>
    </source>
</evidence>
<reference evidence="14" key="2">
    <citation type="submission" date="2021-04" db="EMBL/GenBank/DDBJ databases">
        <authorList>
            <person name="Gilroy R."/>
        </authorList>
    </citation>
    <scope>NUCLEOTIDE SEQUENCE</scope>
    <source>
        <strain evidence="14">ChiSjej1B19-5720</strain>
    </source>
</reference>
<dbReference type="GO" id="GO:0052381">
    <property type="term" value="F:tRNA dimethylallyltransferase activity"/>
    <property type="evidence" value="ECO:0007669"/>
    <property type="project" value="UniProtKB-UniRule"/>
</dbReference>
<evidence type="ECO:0000256" key="13">
    <source>
        <dbReference type="RuleBase" id="RU003785"/>
    </source>
</evidence>
<dbReference type="InterPro" id="IPR039657">
    <property type="entry name" value="Dimethylallyltransferase"/>
</dbReference>
<dbReference type="AlphaFoldDB" id="A0A9D2RY19"/>
<evidence type="ECO:0000256" key="2">
    <source>
        <dbReference type="ARBA" id="ARBA00003213"/>
    </source>
</evidence>
<dbReference type="Proteomes" id="UP000823842">
    <property type="component" value="Unassembled WGS sequence"/>
</dbReference>
<dbReference type="PANTHER" id="PTHR11088:SF60">
    <property type="entry name" value="TRNA DIMETHYLALLYLTRANSFERASE"/>
    <property type="match status" value="1"/>
</dbReference>
<evidence type="ECO:0000256" key="11">
    <source>
        <dbReference type="RuleBase" id="RU003783"/>
    </source>
</evidence>
<accession>A0A9D2RY19</accession>
<comment type="caution">
    <text evidence="14">The sequence shown here is derived from an EMBL/GenBank/DDBJ whole genome shotgun (WGS) entry which is preliminary data.</text>
</comment>
<keyword evidence="7 10" id="KW-0067">ATP-binding</keyword>
<comment type="catalytic activity">
    <reaction evidence="9 10 11">
        <text>adenosine(37) in tRNA + dimethylallyl diphosphate = N(6)-dimethylallyladenosine(37) in tRNA + diphosphate</text>
        <dbReference type="Rhea" id="RHEA:26482"/>
        <dbReference type="Rhea" id="RHEA-COMP:10162"/>
        <dbReference type="Rhea" id="RHEA-COMP:10375"/>
        <dbReference type="ChEBI" id="CHEBI:33019"/>
        <dbReference type="ChEBI" id="CHEBI:57623"/>
        <dbReference type="ChEBI" id="CHEBI:74411"/>
        <dbReference type="ChEBI" id="CHEBI:74415"/>
        <dbReference type="EC" id="2.5.1.75"/>
    </reaction>
</comment>
<dbReference type="GO" id="GO:0006400">
    <property type="term" value="P:tRNA modification"/>
    <property type="evidence" value="ECO:0007669"/>
    <property type="project" value="TreeGrafter"/>
</dbReference>
<evidence type="ECO:0000256" key="3">
    <source>
        <dbReference type="ARBA" id="ARBA00005842"/>
    </source>
</evidence>
<evidence type="ECO:0000256" key="4">
    <source>
        <dbReference type="ARBA" id="ARBA00022679"/>
    </source>
</evidence>
<evidence type="ECO:0000256" key="12">
    <source>
        <dbReference type="RuleBase" id="RU003784"/>
    </source>
</evidence>
<reference evidence="14" key="1">
    <citation type="journal article" date="2021" name="PeerJ">
        <title>Extensive microbial diversity within the chicken gut microbiome revealed by metagenomics and culture.</title>
        <authorList>
            <person name="Gilroy R."/>
            <person name="Ravi A."/>
            <person name="Getino M."/>
            <person name="Pursley I."/>
            <person name="Horton D.L."/>
            <person name="Alikhan N.F."/>
            <person name="Baker D."/>
            <person name="Gharbi K."/>
            <person name="Hall N."/>
            <person name="Watson M."/>
            <person name="Adriaenssens E.M."/>
            <person name="Foster-Nyarko E."/>
            <person name="Jarju S."/>
            <person name="Secka A."/>
            <person name="Antonio M."/>
            <person name="Oren A."/>
            <person name="Chaudhuri R.R."/>
            <person name="La Ragione R."/>
            <person name="Hildebrand F."/>
            <person name="Pallen M.J."/>
        </authorList>
    </citation>
    <scope>NUCLEOTIDE SEQUENCE</scope>
    <source>
        <strain evidence="14">ChiSjej1B19-5720</strain>
    </source>
</reference>
<feature type="site" description="Interaction with substrate tRNA" evidence="10">
    <location>
        <position position="101"/>
    </location>
</feature>
<dbReference type="PANTHER" id="PTHR11088">
    <property type="entry name" value="TRNA DIMETHYLALLYLTRANSFERASE"/>
    <property type="match status" value="1"/>
</dbReference>
<organism evidence="14 15">
    <name type="scientific">Candidatus Blautia faecavium</name>
    <dbReference type="NCBI Taxonomy" id="2838487"/>
    <lineage>
        <taxon>Bacteria</taxon>
        <taxon>Bacillati</taxon>
        <taxon>Bacillota</taxon>
        <taxon>Clostridia</taxon>
        <taxon>Lachnospirales</taxon>
        <taxon>Lachnospiraceae</taxon>
        <taxon>Blautia</taxon>
    </lineage>
</organism>
<comment type="caution">
    <text evidence="10">Lacks conserved residue(s) required for the propagation of feature annotation.</text>
</comment>
<evidence type="ECO:0000256" key="1">
    <source>
        <dbReference type="ARBA" id="ARBA00001946"/>
    </source>
</evidence>
<dbReference type="EMBL" id="DWYZ01000306">
    <property type="protein sequence ID" value="HJB30316.1"/>
    <property type="molecule type" value="Genomic_DNA"/>
</dbReference>
<sequence>MKKPLIVLTGPTAAGKTKLSISLAKAVNGEIISADSMQVYKYMDIGSAKIRPEEMQGVPHYLVDVLPPKEEFHIVKFQQMAKSAMEEIYAKGKIPILVGGTGFYIQAVTRDIDFTSASSEDAYRRELEQLYQEKGADFLHQMLKEVDEKSAKEIHPNNVKRVIRALEFYHQNKIPISSHNARERQKPSPYNLAYFVLNVPRELLYNRIDARVDEMMEAGLTKEVIRLKEMGCHRGMVSMQGLGYKEILSYLDGEYPLEEAVRVIKRDTRHFAKRQLTWFKREEDVIWVNKDEFSYEEDRILAYMLSALADRHIFPKAEENRHDGPAI</sequence>
<evidence type="ECO:0000256" key="6">
    <source>
        <dbReference type="ARBA" id="ARBA00022741"/>
    </source>
</evidence>
<comment type="subunit">
    <text evidence="10">Monomer.</text>
</comment>
<gene>
    <name evidence="10 14" type="primary">miaA</name>
    <name evidence="14" type="ORF">IAA06_16205</name>
</gene>
<dbReference type="SUPFAM" id="SSF52540">
    <property type="entry name" value="P-loop containing nucleoside triphosphate hydrolases"/>
    <property type="match status" value="2"/>
</dbReference>
<evidence type="ECO:0000256" key="7">
    <source>
        <dbReference type="ARBA" id="ARBA00022840"/>
    </source>
</evidence>
<keyword evidence="8 10" id="KW-0460">Magnesium</keyword>
<feature type="binding site" evidence="10">
    <location>
        <begin position="10"/>
        <end position="17"/>
    </location>
    <ligand>
        <name>ATP</name>
        <dbReference type="ChEBI" id="CHEBI:30616"/>
    </ligand>
</feature>
<name>A0A9D2RY19_9FIRM</name>
<dbReference type="Gene3D" id="3.40.50.300">
    <property type="entry name" value="P-loop containing nucleotide triphosphate hydrolases"/>
    <property type="match status" value="1"/>
</dbReference>
<dbReference type="GO" id="GO:0005524">
    <property type="term" value="F:ATP binding"/>
    <property type="evidence" value="ECO:0007669"/>
    <property type="project" value="UniProtKB-UniRule"/>
</dbReference>
<dbReference type="EC" id="2.5.1.75" evidence="10"/>
<evidence type="ECO:0000256" key="8">
    <source>
        <dbReference type="ARBA" id="ARBA00022842"/>
    </source>
</evidence>
<dbReference type="InterPro" id="IPR027417">
    <property type="entry name" value="P-loop_NTPase"/>
</dbReference>
<keyword evidence="6 10" id="KW-0547">Nucleotide-binding</keyword>
<dbReference type="Pfam" id="PF01715">
    <property type="entry name" value="IPPT"/>
    <property type="match status" value="1"/>
</dbReference>
<evidence type="ECO:0000256" key="9">
    <source>
        <dbReference type="ARBA" id="ARBA00049563"/>
    </source>
</evidence>
<comment type="similarity">
    <text evidence="3 10 13">Belongs to the IPP transferase family.</text>
</comment>
<evidence type="ECO:0000313" key="15">
    <source>
        <dbReference type="Proteomes" id="UP000823842"/>
    </source>
</evidence>
<evidence type="ECO:0000256" key="5">
    <source>
        <dbReference type="ARBA" id="ARBA00022694"/>
    </source>
</evidence>
<feature type="region of interest" description="Interaction with substrate tRNA" evidence="10">
    <location>
        <begin position="35"/>
        <end position="38"/>
    </location>
</feature>
<keyword evidence="4 10" id="KW-0808">Transferase</keyword>
<protein>
    <recommendedName>
        <fullName evidence="10">tRNA dimethylallyltransferase</fullName>
        <ecNumber evidence="10">2.5.1.75</ecNumber>
    </recommendedName>
    <alternativeName>
        <fullName evidence="10">Dimethylallyl diphosphate:tRNA dimethylallyltransferase</fullName>
        <shortName evidence="10">DMAPP:tRNA dimethylallyltransferase</shortName>
        <shortName evidence="10">DMATase</shortName>
    </alternativeName>
    <alternativeName>
        <fullName evidence="10">Isopentenyl-diphosphate:tRNA isopentenyltransferase</fullName>
        <shortName evidence="10">IPP transferase</shortName>
        <shortName evidence="10">IPPT</shortName>
        <shortName evidence="10">IPTase</shortName>
    </alternativeName>
</protein>
<dbReference type="HAMAP" id="MF_00185">
    <property type="entry name" value="IPP_trans"/>
    <property type="match status" value="1"/>
</dbReference>
<dbReference type="NCBIfam" id="TIGR00174">
    <property type="entry name" value="miaA"/>
    <property type="match status" value="1"/>
</dbReference>
<feature type="site" description="Interaction with substrate tRNA" evidence="10">
    <location>
        <position position="124"/>
    </location>
</feature>